<dbReference type="Pfam" id="PF13840">
    <property type="entry name" value="ACT_7"/>
    <property type="match status" value="1"/>
</dbReference>
<dbReference type="InterPro" id="IPR051719">
    <property type="entry name" value="CASTOR_mTORC1"/>
</dbReference>
<feature type="compositionally biased region" description="Basic residues" evidence="1">
    <location>
        <begin position="456"/>
        <end position="469"/>
    </location>
</feature>
<dbReference type="AlphaFoldDB" id="A0A067QBD6"/>
<feature type="region of interest" description="Disordered" evidence="1">
    <location>
        <begin position="79"/>
        <end position="103"/>
    </location>
</feature>
<feature type="compositionally biased region" description="Basic residues" evidence="1">
    <location>
        <begin position="79"/>
        <end position="91"/>
    </location>
</feature>
<dbReference type="GO" id="GO:0046394">
    <property type="term" value="P:carboxylic acid biosynthetic process"/>
    <property type="evidence" value="ECO:0007669"/>
    <property type="project" value="UniProtKB-ARBA"/>
</dbReference>
<feature type="compositionally biased region" description="Basic and acidic residues" evidence="1">
    <location>
        <begin position="470"/>
        <end position="483"/>
    </location>
</feature>
<protein>
    <recommendedName>
        <fullName evidence="3">CASTOR ACT domain-containing protein</fullName>
    </recommendedName>
</protein>
<dbReference type="InterPro" id="IPR027795">
    <property type="entry name" value="CASTOR_ACT_dom"/>
</dbReference>
<dbReference type="HOGENOM" id="CLU_026801_0_0_1"/>
<evidence type="ECO:0000256" key="2">
    <source>
        <dbReference type="SAM" id="SignalP"/>
    </source>
</evidence>
<feature type="chain" id="PRO_5001643889" description="CASTOR ACT domain-containing protein" evidence="2">
    <location>
        <begin position="22"/>
        <end position="646"/>
    </location>
</feature>
<keyword evidence="2" id="KW-0732">Signal</keyword>
<dbReference type="GO" id="GO:0006520">
    <property type="term" value="P:amino acid metabolic process"/>
    <property type="evidence" value="ECO:0007669"/>
    <property type="project" value="UniProtKB-ARBA"/>
</dbReference>
<evidence type="ECO:0000256" key="1">
    <source>
        <dbReference type="SAM" id="MobiDB-lite"/>
    </source>
</evidence>
<evidence type="ECO:0000313" key="4">
    <source>
        <dbReference type="EMBL" id="KDQ64383.1"/>
    </source>
</evidence>
<keyword evidence="5" id="KW-1185">Reference proteome</keyword>
<feature type="compositionally biased region" description="Low complexity" evidence="1">
    <location>
        <begin position="377"/>
        <end position="403"/>
    </location>
</feature>
<feature type="compositionally biased region" description="Low complexity" evidence="1">
    <location>
        <begin position="424"/>
        <end position="433"/>
    </location>
</feature>
<dbReference type="Gene3D" id="3.30.2130.10">
    <property type="entry name" value="VC0802-like"/>
    <property type="match status" value="2"/>
</dbReference>
<feature type="region of interest" description="Disordered" evidence="1">
    <location>
        <begin position="343"/>
        <end position="483"/>
    </location>
</feature>
<feature type="domain" description="CASTOR ACT" evidence="3">
    <location>
        <begin position="109"/>
        <end position="171"/>
    </location>
</feature>
<name>A0A067QBD6_9AGAM</name>
<dbReference type="PANTHER" id="PTHR31131">
    <property type="entry name" value="CHROMOSOME 1, WHOLE GENOME SHOTGUN SEQUENCE"/>
    <property type="match status" value="1"/>
</dbReference>
<feature type="compositionally biased region" description="Polar residues" evidence="1">
    <location>
        <begin position="288"/>
        <end position="305"/>
    </location>
</feature>
<dbReference type="Proteomes" id="UP000027265">
    <property type="component" value="Unassembled WGS sequence"/>
</dbReference>
<reference evidence="5" key="1">
    <citation type="journal article" date="2014" name="Proc. Natl. Acad. Sci. U.S.A.">
        <title>Extensive sampling of basidiomycete genomes demonstrates inadequacy of the white-rot/brown-rot paradigm for wood decay fungi.</title>
        <authorList>
            <person name="Riley R."/>
            <person name="Salamov A.A."/>
            <person name="Brown D.W."/>
            <person name="Nagy L.G."/>
            <person name="Floudas D."/>
            <person name="Held B.W."/>
            <person name="Levasseur A."/>
            <person name="Lombard V."/>
            <person name="Morin E."/>
            <person name="Otillar R."/>
            <person name="Lindquist E.A."/>
            <person name="Sun H."/>
            <person name="LaButti K.M."/>
            <person name="Schmutz J."/>
            <person name="Jabbour D."/>
            <person name="Luo H."/>
            <person name="Baker S.E."/>
            <person name="Pisabarro A.G."/>
            <person name="Walton J.D."/>
            <person name="Blanchette R.A."/>
            <person name="Henrissat B."/>
            <person name="Martin F."/>
            <person name="Cullen D."/>
            <person name="Hibbett D.S."/>
            <person name="Grigoriev I.V."/>
        </authorList>
    </citation>
    <scope>NUCLEOTIDE SEQUENCE [LARGE SCALE GENOMIC DNA]</scope>
    <source>
        <strain evidence="5">MUCL 33604</strain>
    </source>
</reference>
<feature type="region of interest" description="Disordered" evidence="1">
    <location>
        <begin position="531"/>
        <end position="581"/>
    </location>
</feature>
<feature type="signal peptide" evidence="2">
    <location>
        <begin position="1"/>
        <end position="21"/>
    </location>
</feature>
<dbReference type="InParanoid" id="A0A067QBD6"/>
<dbReference type="OrthoDB" id="58529at2759"/>
<dbReference type="PANTHER" id="PTHR31131:SF6">
    <property type="entry name" value="CASTOR ACT DOMAIN-CONTAINING PROTEIN"/>
    <property type="match status" value="1"/>
</dbReference>
<accession>A0A067QBD6</accession>
<evidence type="ECO:0000313" key="5">
    <source>
        <dbReference type="Proteomes" id="UP000027265"/>
    </source>
</evidence>
<sequence length="646" mass="70867">MTIHDAMQVTVSLLPVSLALAHIPRSRLPELSHPVLRQLLQPNPTFLSVTCNQIELSLFAEWDMLRDFDEIAKKDKRRLRARKRKKEKKAKRDGLEDDSPETFEPVEVSHEKWNVLQIDSHSDRLDKSGARVHELSAPLALAGISILYQSSYTSDFLLVKSSRLQKVMCLLATAGFDLYMEDSDQLVCGMSPMLSPVPWDNEEEVEDLHGNTSTSRRESGAANLDRISISCESGAVLTRTRSSTDASMRSQPNLTSLIQQDRHSILRLTEIHPASAPASQPVPIRTSGRPTVSRQSSHSPTSSEVRLLNTDLTSVGLSEDSADVWGLKIIKLVAFPGLIPGVGGSSSASASPSRRESGDHLIPSLLSFPRHQNGFNSSRSSLSSSSSSCSSSSSSSSSCSCSDSESDGDDDVLFSRPPKNRNQSVSASSVASSLAEADDPSCPELPSSSDTAKQPQIHRRNHSRSQHRPSTRDHPRLLHLEPTLKTKTAAELIPFFSFTRTEESSSLTTDVGVLTKLFPKSERHMVICSGELDVADDSPAPSSPVDAEDGEEPGDDQFGEGGRDREIEEGGDEKEDEWSPENSSLLKCLQIDLRRYGLDKHGLVNRFSRVLEENGVNHMYSSTYKSANLLVDKKNAKRAQALLRSC</sequence>
<feature type="region of interest" description="Disordered" evidence="1">
    <location>
        <begin position="273"/>
        <end position="305"/>
    </location>
</feature>
<organism evidence="4 5">
    <name type="scientific">Jaapia argillacea MUCL 33604</name>
    <dbReference type="NCBI Taxonomy" id="933084"/>
    <lineage>
        <taxon>Eukaryota</taxon>
        <taxon>Fungi</taxon>
        <taxon>Dikarya</taxon>
        <taxon>Basidiomycota</taxon>
        <taxon>Agaricomycotina</taxon>
        <taxon>Agaricomycetes</taxon>
        <taxon>Agaricomycetidae</taxon>
        <taxon>Jaapiales</taxon>
        <taxon>Jaapiaceae</taxon>
        <taxon>Jaapia</taxon>
    </lineage>
</organism>
<gene>
    <name evidence="4" type="ORF">JAAARDRAFT_187716</name>
</gene>
<dbReference type="SUPFAM" id="SSF55021">
    <property type="entry name" value="ACT-like"/>
    <property type="match status" value="1"/>
</dbReference>
<feature type="compositionally biased region" description="Acidic residues" evidence="1">
    <location>
        <begin position="546"/>
        <end position="558"/>
    </location>
</feature>
<feature type="compositionally biased region" description="Acidic residues" evidence="1">
    <location>
        <begin position="569"/>
        <end position="579"/>
    </location>
</feature>
<dbReference type="EMBL" id="KL197709">
    <property type="protein sequence ID" value="KDQ64383.1"/>
    <property type="molecule type" value="Genomic_DNA"/>
</dbReference>
<dbReference type="InterPro" id="IPR045865">
    <property type="entry name" value="ACT-like_dom_sf"/>
</dbReference>
<evidence type="ECO:0000259" key="3">
    <source>
        <dbReference type="Pfam" id="PF13840"/>
    </source>
</evidence>
<proteinExistence type="predicted"/>